<dbReference type="Gene3D" id="1.10.472.10">
    <property type="entry name" value="Cyclin-like"/>
    <property type="match status" value="1"/>
</dbReference>
<sequence>MGGSISSPLKTRQSNGFCQHLFNVPEPLPVYNTANLNNRKHQSVFATGWNWSKRATQQLQSQSSRKAREVMSKSVSSFLLLSSKSRDENTSDIPLSKLSVVLDKNQNYKMYDSNDAFNDISNRRNSFHYDKTTVIANYYSIQEEKLKSLNYNNQDLINNNLITTNSPNNQIPLSPIHHAQKHPFGNSVSTNVGNLPKINSTQSVSINVNLRKENSFLQESSASNRQISTGSLINENGRKKIVIRASTSELLHGLGLFLSKRCKIKNFEPAHLVMWLRNVDRSLLLQGWQDVAFLNPGNLVFVYMVLKDVIPAVNKISNMQELQSVVLTCLYVSYSYMGNEISYPLKPFIAECKDQNVFWDRCVQIINSLSSDMLRINSSTAFFTEMFAELQQFSLDI</sequence>
<dbReference type="InterPro" id="IPR036915">
    <property type="entry name" value="Cyclin-like_sf"/>
</dbReference>
<name>A0A0N5ATA8_9BILA</name>
<dbReference type="PANTHER" id="PTHR23401">
    <property type="entry name" value="CYCLIN DEPENDANT KINASE-5 ACTIVATOR"/>
    <property type="match status" value="1"/>
</dbReference>
<reference evidence="3" key="1">
    <citation type="submission" date="2017-02" db="UniProtKB">
        <authorList>
            <consortium name="WormBaseParasite"/>
        </authorList>
    </citation>
    <scope>IDENTIFICATION</scope>
</reference>
<evidence type="ECO:0000313" key="2">
    <source>
        <dbReference type="Proteomes" id="UP000046393"/>
    </source>
</evidence>
<dbReference type="GO" id="GO:0061575">
    <property type="term" value="F:cyclin-dependent protein serine/threonine kinase activator activity"/>
    <property type="evidence" value="ECO:0007669"/>
    <property type="project" value="InterPro"/>
</dbReference>
<dbReference type="GO" id="GO:0005737">
    <property type="term" value="C:cytoplasm"/>
    <property type="evidence" value="ECO:0007669"/>
    <property type="project" value="TreeGrafter"/>
</dbReference>
<dbReference type="STRING" id="451379.A0A0N5ATA8"/>
<proteinExistence type="inferred from homology"/>
<protein>
    <submittedName>
        <fullName evidence="3">Cyclin-dependent kinase 5 activator</fullName>
    </submittedName>
</protein>
<evidence type="ECO:0000313" key="3">
    <source>
        <dbReference type="WBParaSite" id="SMUV_0000805601-mRNA-1"/>
    </source>
</evidence>
<dbReference type="GO" id="GO:0007411">
    <property type="term" value="P:axon guidance"/>
    <property type="evidence" value="ECO:0007669"/>
    <property type="project" value="TreeGrafter"/>
</dbReference>
<dbReference type="WBParaSite" id="SMUV_0000805601-mRNA-1">
    <property type="protein sequence ID" value="SMUV_0000805601-mRNA-1"/>
    <property type="gene ID" value="SMUV_0000805601"/>
</dbReference>
<dbReference type="GO" id="GO:0030426">
    <property type="term" value="C:growth cone"/>
    <property type="evidence" value="ECO:0007669"/>
    <property type="project" value="TreeGrafter"/>
</dbReference>
<accession>A0A0N5ATA8</accession>
<dbReference type="SUPFAM" id="SSF47954">
    <property type="entry name" value="Cyclin-like"/>
    <property type="match status" value="1"/>
</dbReference>
<keyword evidence="2" id="KW-1185">Reference proteome</keyword>
<organism evidence="2 3">
    <name type="scientific">Syphacia muris</name>
    <dbReference type="NCBI Taxonomy" id="451379"/>
    <lineage>
        <taxon>Eukaryota</taxon>
        <taxon>Metazoa</taxon>
        <taxon>Ecdysozoa</taxon>
        <taxon>Nematoda</taxon>
        <taxon>Chromadorea</taxon>
        <taxon>Rhabditida</taxon>
        <taxon>Spirurina</taxon>
        <taxon>Oxyuridomorpha</taxon>
        <taxon>Oxyuroidea</taxon>
        <taxon>Oxyuridae</taxon>
        <taxon>Syphacia</taxon>
    </lineage>
</organism>
<dbReference type="Proteomes" id="UP000046393">
    <property type="component" value="Unplaced"/>
</dbReference>
<evidence type="ECO:0000256" key="1">
    <source>
        <dbReference type="ARBA" id="ARBA00010175"/>
    </source>
</evidence>
<dbReference type="GO" id="GO:0019901">
    <property type="term" value="F:protein kinase binding"/>
    <property type="evidence" value="ECO:0007669"/>
    <property type="project" value="TreeGrafter"/>
</dbReference>
<dbReference type="PANTHER" id="PTHR23401:SF0">
    <property type="entry name" value="CYCLIN-DEPENDENT KINASE 5 ACTIVATOR"/>
    <property type="match status" value="1"/>
</dbReference>
<dbReference type="AlphaFoldDB" id="A0A0N5ATA8"/>
<dbReference type="InterPro" id="IPR004944">
    <property type="entry name" value="CDK5_activator"/>
</dbReference>
<dbReference type="GO" id="GO:0016533">
    <property type="term" value="C:protein kinase 5 complex"/>
    <property type="evidence" value="ECO:0007669"/>
    <property type="project" value="InterPro"/>
</dbReference>
<comment type="similarity">
    <text evidence="1">Belongs to the cyclin-dependent kinase 5 activator family.</text>
</comment>
<dbReference type="Pfam" id="PF03261">
    <property type="entry name" value="CDK5_activator"/>
    <property type="match status" value="1"/>
</dbReference>